<feature type="domain" description="Metalloprotease TldD/E N-terminal" evidence="5">
    <location>
        <begin position="20"/>
        <end position="82"/>
    </location>
</feature>
<dbReference type="Pfam" id="PF01523">
    <property type="entry name" value="PmbA_TldD_1st"/>
    <property type="match status" value="1"/>
</dbReference>
<keyword evidence="3" id="KW-0378">Hydrolase</keyword>
<name>A0ABU5VS20_9BACT</name>
<evidence type="ECO:0000256" key="3">
    <source>
        <dbReference type="ARBA" id="ARBA00022801"/>
    </source>
</evidence>
<protein>
    <submittedName>
        <fullName evidence="7">TldD/PmbA family protein</fullName>
    </submittedName>
</protein>
<sequence>MDLKNILDHLDLKKFPCHFVDVRIERTQSSSFLFRNGELVSAAEKPVLGAFVRVHHHGSWFYASTTAITNLEGEINKLIDQANAGKKSSNTYVVPENNGVHHLINKAADAFSKIPLETKVKLGESYLPLIKKIDNLKESGIHYTDIYKEKFYKSSVGTEFSYDFNQAGFGFSAVLKKDEELVDDWFRVHVTDFKKLHNLEKDILDFFIESQRFLGAETITPGKYKVVLSPEITGVFTHESFGHKSEADFMMGDPEATKEWKIGSTIGATCLSIVDTGMHDNTSGYCPIDDEGTLAQKTYLIKDGVLTGRLHSTHTANVLEEKATGNARAMNFEFEPIVRMTSTYIEGGNVSFNELLKRAEGGIYFYNFKHGSGGSTFTIAPNRAYRIKDGKIAEPVRVSVLSGSVFETLKMIEACGDDFHLESSAFGGCGKMEQSPLPVADGGPSILVSGMQVS</sequence>
<evidence type="ECO:0000259" key="6">
    <source>
        <dbReference type="Pfam" id="PF19289"/>
    </source>
</evidence>
<evidence type="ECO:0000256" key="4">
    <source>
        <dbReference type="ARBA" id="ARBA00023049"/>
    </source>
</evidence>
<dbReference type="RefSeq" id="WP_323575485.1">
    <property type="nucleotide sequence ID" value="NZ_JAYGJQ010000001.1"/>
</dbReference>
<comment type="similarity">
    <text evidence="1">Belongs to the peptidase U62 family.</text>
</comment>
<dbReference type="Proteomes" id="UP001302274">
    <property type="component" value="Unassembled WGS sequence"/>
</dbReference>
<proteinExistence type="inferred from homology"/>
<accession>A0ABU5VS20</accession>
<dbReference type="PANTHER" id="PTHR30624:SF0">
    <property type="entry name" value="METALLOPROTEASE SLR0863"/>
    <property type="match status" value="1"/>
</dbReference>
<dbReference type="Gene3D" id="3.30.2290.10">
    <property type="entry name" value="PmbA/TldD superfamily"/>
    <property type="match status" value="1"/>
</dbReference>
<keyword evidence="8" id="KW-1185">Reference proteome</keyword>
<evidence type="ECO:0000256" key="1">
    <source>
        <dbReference type="ARBA" id="ARBA00005836"/>
    </source>
</evidence>
<keyword evidence="2" id="KW-0645">Protease</keyword>
<reference evidence="7 8" key="1">
    <citation type="submission" date="2023-11" db="EMBL/GenBank/DDBJ databases">
        <title>A Novel Polar Bacteriovorax (B. antarcticus) Isolated from the Biocrust in Antarctica.</title>
        <authorList>
            <person name="Mun W."/>
            <person name="Choi S.Y."/>
            <person name="Mitchell R.J."/>
        </authorList>
    </citation>
    <scope>NUCLEOTIDE SEQUENCE [LARGE SCALE GENOMIC DNA]</scope>
    <source>
        <strain evidence="7 8">PP10</strain>
    </source>
</reference>
<dbReference type="InterPro" id="IPR045569">
    <property type="entry name" value="Metalloprtase-TldD/E_C"/>
</dbReference>
<dbReference type="InterPro" id="IPR036059">
    <property type="entry name" value="TldD/PmbA_sf"/>
</dbReference>
<dbReference type="InterPro" id="IPR002510">
    <property type="entry name" value="Metalloprtase-TldD/E_N"/>
</dbReference>
<dbReference type="InterPro" id="IPR051463">
    <property type="entry name" value="Peptidase_U62_metallo"/>
</dbReference>
<comment type="caution">
    <text evidence="7">The sequence shown here is derived from an EMBL/GenBank/DDBJ whole genome shotgun (WGS) entry which is preliminary data.</text>
</comment>
<gene>
    <name evidence="7" type="ORF">SHI21_06575</name>
</gene>
<dbReference type="PANTHER" id="PTHR30624">
    <property type="entry name" value="UNCHARACTERIZED PROTEIN TLDD AND PMBA"/>
    <property type="match status" value="1"/>
</dbReference>
<dbReference type="Pfam" id="PF19289">
    <property type="entry name" value="PmbA_TldD_3rd"/>
    <property type="match status" value="1"/>
</dbReference>
<evidence type="ECO:0000259" key="5">
    <source>
        <dbReference type="Pfam" id="PF01523"/>
    </source>
</evidence>
<dbReference type="SUPFAM" id="SSF111283">
    <property type="entry name" value="Putative modulator of DNA gyrase, PmbA/TldD"/>
    <property type="match status" value="1"/>
</dbReference>
<evidence type="ECO:0000313" key="7">
    <source>
        <dbReference type="EMBL" id="MEA9355855.1"/>
    </source>
</evidence>
<feature type="domain" description="Metalloprotease TldD/E C-terminal" evidence="6">
    <location>
        <begin position="221"/>
        <end position="454"/>
    </location>
</feature>
<keyword evidence="4" id="KW-0482">Metalloprotease</keyword>
<organism evidence="7 8">
    <name type="scientific">Bacteriovorax antarcticus</name>
    <dbReference type="NCBI Taxonomy" id="3088717"/>
    <lineage>
        <taxon>Bacteria</taxon>
        <taxon>Pseudomonadati</taxon>
        <taxon>Bdellovibrionota</taxon>
        <taxon>Bacteriovoracia</taxon>
        <taxon>Bacteriovoracales</taxon>
        <taxon>Bacteriovoracaceae</taxon>
        <taxon>Bacteriovorax</taxon>
    </lineage>
</organism>
<dbReference type="InterPro" id="IPR035068">
    <property type="entry name" value="TldD/PmbA_N"/>
</dbReference>
<evidence type="ECO:0000256" key="2">
    <source>
        <dbReference type="ARBA" id="ARBA00022670"/>
    </source>
</evidence>
<dbReference type="EMBL" id="JAYGJQ010000001">
    <property type="protein sequence ID" value="MEA9355855.1"/>
    <property type="molecule type" value="Genomic_DNA"/>
</dbReference>
<evidence type="ECO:0000313" key="8">
    <source>
        <dbReference type="Proteomes" id="UP001302274"/>
    </source>
</evidence>